<dbReference type="InterPro" id="IPR011344">
    <property type="entry name" value="ssDNA-bd"/>
</dbReference>
<dbReference type="Gene3D" id="2.40.50.140">
    <property type="entry name" value="Nucleic acid-binding proteins"/>
    <property type="match status" value="1"/>
</dbReference>
<dbReference type="InterPro" id="IPR012340">
    <property type="entry name" value="NA-bd_OB-fold"/>
</dbReference>
<dbReference type="EMBL" id="CP013015">
    <property type="protein sequence ID" value="AMM39977.1"/>
    <property type="molecule type" value="Genomic_DNA"/>
</dbReference>
<dbReference type="PROSITE" id="PS50935">
    <property type="entry name" value="SSB"/>
    <property type="match status" value="1"/>
</dbReference>
<evidence type="ECO:0000256" key="2">
    <source>
        <dbReference type="HAMAP-Rule" id="MF_00984"/>
    </source>
</evidence>
<dbReference type="AlphaFoldDB" id="A0A7U4QIG9"/>
<protein>
    <recommendedName>
        <fullName evidence="2 3">Single-stranded DNA-binding protein</fullName>
        <shortName evidence="2">SSB</shortName>
    </recommendedName>
</protein>
<gene>
    <name evidence="5" type="ORF">HS1_000171</name>
</gene>
<dbReference type="OrthoDB" id="9809878at2"/>
<evidence type="ECO:0000256" key="4">
    <source>
        <dbReference type="SAM" id="MobiDB-lite"/>
    </source>
</evidence>
<reference evidence="5 6" key="1">
    <citation type="submission" date="2015-10" db="EMBL/GenBank/DDBJ databases">
        <title>Candidatus Desulfofervidus auxilii, a hydrogenotrophic sulfate-reducing bacterium involved in the thermophilic anaerobic oxidation of methane.</title>
        <authorList>
            <person name="Krukenberg V."/>
            <person name="Richter M."/>
            <person name="Wegener G."/>
        </authorList>
    </citation>
    <scope>NUCLEOTIDE SEQUENCE [LARGE SCALE GENOMIC DNA]</scope>
    <source>
        <strain evidence="5 6">HS1</strain>
    </source>
</reference>
<feature type="short sequence motif" description="Important for interaction with partner proteins" evidence="2">
    <location>
        <begin position="127"/>
        <end position="132"/>
    </location>
</feature>
<feature type="region of interest" description="Disordered" evidence="4">
    <location>
        <begin position="108"/>
        <end position="132"/>
    </location>
</feature>
<dbReference type="PANTHER" id="PTHR10302">
    <property type="entry name" value="SINGLE-STRANDED DNA-BINDING PROTEIN"/>
    <property type="match status" value="1"/>
</dbReference>
<proteinExistence type="inferred from homology"/>
<sequence length="132" mass="15158">MAGINKVILIGHLGADPELRYTPNGTPVANFRIATTERWTNKQGERTESTEWHRIVAWGKLGEFCGQYLNKGKQVYIEGRLRTRSWEDRDGKKQWTTEIIAQRLQLLGKPEKPSEEEVPVPEEAPVEEDIPF</sequence>
<comment type="caution">
    <text evidence="2">Lacks conserved residue(s) required for the propagation of feature annotation.</text>
</comment>
<dbReference type="CDD" id="cd04496">
    <property type="entry name" value="SSB_OBF"/>
    <property type="match status" value="1"/>
</dbReference>
<dbReference type="Pfam" id="PF00436">
    <property type="entry name" value="SSB"/>
    <property type="match status" value="1"/>
</dbReference>
<keyword evidence="2" id="KW-0233">DNA recombination</keyword>
<keyword evidence="2" id="KW-0235">DNA replication</keyword>
<comment type="function">
    <text evidence="2">Plays an important role in DNA replication, recombination and repair. Binds to ssDNA and to an array of partner proteins to recruit them to their sites of action during DNA metabolism.</text>
</comment>
<name>A0A7U4QIG9_DESA2</name>
<dbReference type="NCBIfam" id="TIGR00621">
    <property type="entry name" value="ssb"/>
    <property type="match status" value="1"/>
</dbReference>
<accession>A0A7U4QIG9</accession>
<keyword evidence="2" id="KW-0234">DNA repair</keyword>
<dbReference type="GO" id="GO:0006310">
    <property type="term" value="P:DNA recombination"/>
    <property type="evidence" value="ECO:0007669"/>
    <property type="project" value="UniProtKB-UniRule"/>
</dbReference>
<dbReference type="PIRSF" id="PIRSF002070">
    <property type="entry name" value="SSB"/>
    <property type="match status" value="1"/>
</dbReference>
<dbReference type="KEGG" id="daw:HS1_000171"/>
<dbReference type="PANTHER" id="PTHR10302:SF27">
    <property type="entry name" value="SINGLE-STRANDED DNA-BINDING PROTEIN"/>
    <property type="match status" value="1"/>
</dbReference>
<organism evidence="5 6">
    <name type="scientific">Desulfofervidus auxilii</name>
    <dbReference type="NCBI Taxonomy" id="1621989"/>
    <lineage>
        <taxon>Bacteria</taxon>
        <taxon>Pseudomonadati</taxon>
        <taxon>Thermodesulfobacteriota</taxon>
        <taxon>Candidatus Desulfofervidia</taxon>
        <taxon>Candidatus Desulfofervidales</taxon>
        <taxon>Candidatus Desulfofervidaceae</taxon>
        <taxon>Candidatus Desulfofervidus</taxon>
    </lineage>
</organism>
<dbReference type="GO" id="GO:0006260">
    <property type="term" value="P:DNA replication"/>
    <property type="evidence" value="ECO:0007669"/>
    <property type="project" value="UniProtKB-UniRule"/>
</dbReference>
<dbReference type="GO" id="GO:0006281">
    <property type="term" value="P:DNA repair"/>
    <property type="evidence" value="ECO:0007669"/>
    <property type="project" value="UniProtKB-UniRule"/>
</dbReference>
<dbReference type="InterPro" id="IPR000424">
    <property type="entry name" value="Primosome_PriB/ssb"/>
</dbReference>
<dbReference type="GO" id="GO:0003697">
    <property type="term" value="F:single-stranded DNA binding"/>
    <property type="evidence" value="ECO:0007669"/>
    <property type="project" value="UniProtKB-UniRule"/>
</dbReference>
<feature type="compositionally biased region" description="Acidic residues" evidence="4">
    <location>
        <begin position="116"/>
        <end position="132"/>
    </location>
</feature>
<dbReference type="HAMAP" id="MF_00984">
    <property type="entry name" value="SSB"/>
    <property type="match status" value="1"/>
</dbReference>
<keyword evidence="6" id="KW-1185">Reference proteome</keyword>
<dbReference type="GO" id="GO:0009295">
    <property type="term" value="C:nucleoid"/>
    <property type="evidence" value="ECO:0007669"/>
    <property type="project" value="TreeGrafter"/>
</dbReference>
<evidence type="ECO:0000256" key="1">
    <source>
        <dbReference type="ARBA" id="ARBA00023125"/>
    </source>
</evidence>
<comment type="subunit">
    <text evidence="2">Homotetramer.</text>
</comment>
<dbReference type="Proteomes" id="UP000070560">
    <property type="component" value="Chromosome"/>
</dbReference>
<keyword evidence="2" id="KW-0227">DNA damage</keyword>
<keyword evidence="1 2" id="KW-0238">DNA-binding</keyword>
<dbReference type="RefSeq" id="WP_066060289.1">
    <property type="nucleotide sequence ID" value="NZ_CP013015.1"/>
</dbReference>
<evidence type="ECO:0000313" key="6">
    <source>
        <dbReference type="Proteomes" id="UP000070560"/>
    </source>
</evidence>
<evidence type="ECO:0000313" key="5">
    <source>
        <dbReference type="EMBL" id="AMM39977.1"/>
    </source>
</evidence>
<dbReference type="SUPFAM" id="SSF50249">
    <property type="entry name" value="Nucleic acid-binding proteins"/>
    <property type="match status" value="1"/>
</dbReference>
<evidence type="ECO:0000256" key="3">
    <source>
        <dbReference type="PIRNR" id="PIRNR002070"/>
    </source>
</evidence>